<dbReference type="GO" id="GO:0030261">
    <property type="term" value="P:chromosome condensation"/>
    <property type="evidence" value="ECO:0007669"/>
    <property type="project" value="UniProtKB-KW"/>
</dbReference>
<comment type="similarity">
    <text evidence="3">Belongs to the bacterial histone-like protein family.</text>
</comment>
<evidence type="ECO:0000313" key="4">
    <source>
        <dbReference type="EMBL" id="CAM12017.1"/>
    </source>
</evidence>
<reference evidence="4 5" key="1">
    <citation type="journal article" date="2008" name="J. Bacteriol.">
        <title>Comparative genome analysis of 'Candidatus Phytoplasma australiense' (subgroup tuf-Australia I; rp-A) and 'Ca. Phytoplasma asteris' strains OY-M and AY-WB.</title>
        <authorList>
            <person name="Tran-Nguyen L.T."/>
            <person name="Kube M."/>
            <person name="Schneider B."/>
            <person name="Reinhardt R."/>
            <person name="Gibb K.S."/>
        </authorList>
    </citation>
    <scope>NUCLEOTIDE SEQUENCE [LARGE SCALE GENOMIC DNA]</scope>
</reference>
<dbReference type="Pfam" id="PF00216">
    <property type="entry name" value="Bac_DNA_binding"/>
    <property type="match status" value="1"/>
</dbReference>
<dbReference type="InterPro" id="IPR000119">
    <property type="entry name" value="Hist_DNA-bd"/>
</dbReference>
<gene>
    <name evidence="4" type="primary">huP</name>
    <name evidence="4" type="ordered locus">PA0683</name>
</gene>
<evidence type="ECO:0000256" key="3">
    <source>
        <dbReference type="RuleBase" id="RU003939"/>
    </source>
</evidence>
<evidence type="ECO:0000256" key="1">
    <source>
        <dbReference type="ARBA" id="ARBA00023067"/>
    </source>
</evidence>
<evidence type="ECO:0000256" key="2">
    <source>
        <dbReference type="ARBA" id="ARBA00023125"/>
    </source>
</evidence>
<dbReference type="AlphaFoldDB" id="B1VAP4"/>
<dbReference type="STRING" id="59748.PA0683"/>
<keyword evidence="1" id="KW-0226">DNA condensation</keyword>
<sequence>MNTLDFLKILAEKHNVSQKEAAKILDSFVAAIYESVQSFEENEKLTLTGFGTFGAKQRTTRQGKNPRTGETIDIPAKKVPVFKFSKNFKDVFVS</sequence>
<dbReference type="GO" id="GO:0030527">
    <property type="term" value="F:structural constituent of chromatin"/>
    <property type="evidence" value="ECO:0007669"/>
    <property type="project" value="InterPro"/>
</dbReference>
<proteinExistence type="inferred from homology"/>
<evidence type="ECO:0000313" key="5">
    <source>
        <dbReference type="Proteomes" id="UP000008323"/>
    </source>
</evidence>
<name>B1VAP4_PHYAS</name>
<protein>
    <submittedName>
        <fullName evidence="4">DNA-binding protein HU</fullName>
    </submittedName>
</protein>
<dbReference type="PANTHER" id="PTHR33175:SF3">
    <property type="entry name" value="DNA-BINDING PROTEIN HU-BETA"/>
    <property type="match status" value="1"/>
</dbReference>
<dbReference type="eggNOG" id="COG0776">
    <property type="taxonomic scope" value="Bacteria"/>
</dbReference>
<dbReference type="PROSITE" id="PS00045">
    <property type="entry name" value="HISTONE_LIKE"/>
    <property type="match status" value="1"/>
</dbReference>
<accession>B1VAP4</accession>
<dbReference type="Proteomes" id="UP000008323">
    <property type="component" value="Chromosome"/>
</dbReference>
<keyword evidence="2 4" id="KW-0238">DNA-binding</keyword>
<dbReference type="CDD" id="cd13831">
    <property type="entry name" value="HU"/>
    <property type="match status" value="1"/>
</dbReference>
<dbReference type="PANTHER" id="PTHR33175">
    <property type="entry name" value="DNA-BINDING PROTEIN HU"/>
    <property type="match status" value="1"/>
</dbReference>
<dbReference type="KEGG" id="pal:PA0683"/>
<dbReference type="InterPro" id="IPR010992">
    <property type="entry name" value="IHF-like_DNA-bd_dom_sf"/>
</dbReference>
<dbReference type="PRINTS" id="PR01727">
    <property type="entry name" value="DNABINDINGHU"/>
</dbReference>
<dbReference type="EMBL" id="AM422018">
    <property type="protein sequence ID" value="CAM12017.1"/>
    <property type="molecule type" value="Genomic_DNA"/>
</dbReference>
<dbReference type="GO" id="GO:0003677">
    <property type="term" value="F:DNA binding"/>
    <property type="evidence" value="ECO:0007669"/>
    <property type="project" value="UniProtKB-KW"/>
</dbReference>
<organism evidence="4 5">
    <name type="scientific">Phytoplasma australiense</name>
    <dbReference type="NCBI Taxonomy" id="59748"/>
    <lineage>
        <taxon>Bacteria</taxon>
        <taxon>Bacillati</taxon>
        <taxon>Mycoplasmatota</taxon>
        <taxon>Mollicutes</taxon>
        <taxon>Acholeplasmatales</taxon>
        <taxon>Acholeplasmataceae</taxon>
        <taxon>Candidatus Phytoplasma</taxon>
        <taxon>16SrXII (Stolbur group)</taxon>
    </lineage>
</organism>
<dbReference type="InterPro" id="IPR020816">
    <property type="entry name" value="Histone-like_DNA-bd_CS"/>
</dbReference>
<dbReference type="SUPFAM" id="SSF47729">
    <property type="entry name" value="IHF-like DNA-binding proteins"/>
    <property type="match status" value="1"/>
</dbReference>
<dbReference type="Gene3D" id="4.10.520.10">
    <property type="entry name" value="IHF-like DNA-binding proteins"/>
    <property type="match status" value="1"/>
</dbReference>
<dbReference type="SMART" id="SM00411">
    <property type="entry name" value="BHL"/>
    <property type="match status" value="1"/>
</dbReference>